<protein>
    <submittedName>
        <fullName evidence="4">Uncharacterized protein</fullName>
    </submittedName>
</protein>
<evidence type="ECO:0000256" key="1">
    <source>
        <dbReference type="ARBA" id="ARBA00022737"/>
    </source>
</evidence>
<dbReference type="Gramene" id="RZC52715">
    <property type="protein sequence ID" value="RZC52715"/>
    <property type="gene ID" value="C5167_021144"/>
</dbReference>
<dbReference type="OMA" id="SCIRESP"/>
<dbReference type="GO" id="GO:0005886">
    <property type="term" value="C:plasma membrane"/>
    <property type="evidence" value="ECO:0007669"/>
    <property type="project" value="TreeGrafter"/>
</dbReference>
<keyword evidence="1" id="KW-0677">Repeat</keyword>
<evidence type="ECO:0000313" key="5">
    <source>
        <dbReference type="Proteomes" id="UP000316621"/>
    </source>
</evidence>
<gene>
    <name evidence="4" type="ORF">C5167_021144</name>
</gene>
<organism evidence="4 5">
    <name type="scientific">Papaver somniferum</name>
    <name type="common">Opium poppy</name>
    <dbReference type="NCBI Taxonomy" id="3469"/>
    <lineage>
        <taxon>Eukaryota</taxon>
        <taxon>Viridiplantae</taxon>
        <taxon>Streptophyta</taxon>
        <taxon>Embryophyta</taxon>
        <taxon>Tracheophyta</taxon>
        <taxon>Spermatophyta</taxon>
        <taxon>Magnoliopsida</taxon>
        <taxon>Ranunculales</taxon>
        <taxon>Papaveraceae</taxon>
        <taxon>Papaveroideae</taxon>
        <taxon>Papaver</taxon>
    </lineage>
</organism>
<dbReference type="SUPFAM" id="SSF48403">
    <property type="entry name" value="Ankyrin repeat"/>
    <property type="match status" value="1"/>
</dbReference>
<keyword evidence="5" id="KW-1185">Reference proteome</keyword>
<dbReference type="InterPro" id="IPR002110">
    <property type="entry name" value="Ankyrin_rpt"/>
</dbReference>
<evidence type="ECO:0000256" key="3">
    <source>
        <dbReference type="PROSITE-ProRule" id="PRU00023"/>
    </source>
</evidence>
<dbReference type="Gene3D" id="1.25.40.20">
    <property type="entry name" value="Ankyrin repeat-containing domain"/>
    <property type="match status" value="1"/>
</dbReference>
<dbReference type="EMBL" id="CM010716">
    <property type="protein sequence ID" value="RZC52715.1"/>
    <property type="molecule type" value="Genomic_DNA"/>
</dbReference>
<dbReference type="PROSITE" id="PS50297">
    <property type="entry name" value="ANK_REP_REGION"/>
    <property type="match status" value="2"/>
</dbReference>
<dbReference type="SMART" id="SM00248">
    <property type="entry name" value="ANK"/>
    <property type="match status" value="3"/>
</dbReference>
<dbReference type="Proteomes" id="UP000316621">
    <property type="component" value="Chromosome 2"/>
</dbReference>
<sequence length="155" mass="17375">MCGHVKFAGELLTKKRELTMEKDSHGFTPLHLASARRSISMVKQLLDFGKEACTVQDEEGRTPLHVAAMKNRVKIMKELIKHKPEAIHHIQNGTNETILNICVKYKSLDALKLLVEELPSVKPPSLDMDVVSVNSKNIDGDTILHLAAQMSRRKV</sequence>
<dbReference type="AlphaFoldDB" id="A0A4Y7IZ75"/>
<evidence type="ECO:0000313" key="4">
    <source>
        <dbReference type="EMBL" id="RZC52715.1"/>
    </source>
</evidence>
<proteinExistence type="predicted"/>
<feature type="repeat" description="ANK" evidence="3">
    <location>
        <begin position="25"/>
        <end position="57"/>
    </location>
</feature>
<accession>A0A4Y7IZ75</accession>
<feature type="repeat" description="ANK" evidence="3">
    <location>
        <begin position="59"/>
        <end position="82"/>
    </location>
</feature>
<reference evidence="4 5" key="1">
    <citation type="journal article" date="2018" name="Science">
        <title>The opium poppy genome and morphinan production.</title>
        <authorList>
            <person name="Guo L."/>
            <person name="Winzer T."/>
            <person name="Yang X."/>
            <person name="Li Y."/>
            <person name="Ning Z."/>
            <person name="He Z."/>
            <person name="Teodor R."/>
            <person name="Lu Y."/>
            <person name="Bowser T.A."/>
            <person name="Graham I.A."/>
            <person name="Ye K."/>
        </authorList>
    </citation>
    <scope>NUCLEOTIDE SEQUENCE [LARGE SCALE GENOMIC DNA]</scope>
    <source>
        <strain evidence="5">cv. HN1</strain>
        <tissue evidence="4">Leaves</tissue>
    </source>
</reference>
<dbReference type="Pfam" id="PF12796">
    <property type="entry name" value="Ank_2"/>
    <property type="match status" value="1"/>
</dbReference>
<name>A0A4Y7IZ75_PAPSO</name>
<dbReference type="InterPro" id="IPR036770">
    <property type="entry name" value="Ankyrin_rpt-contain_sf"/>
</dbReference>
<evidence type="ECO:0000256" key="2">
    <source>
        <dbReference type="ARBA" id="ARBA00023043"/>
    </source>
</evidence>
<keyword evidence="2 3" id="KW-0040">ANK repeat</keyword>
<dbReference type="PROSITE" id="PS50088">
    <property type="entry name" value="ANK_REPEAT"/>
    <property type="match status" value="2"/>
</dbReference>
<dbReference type="PANTHER" id="PTHR24186">
    <property type="entry name" value="PROTEIN PHOSPHATASE 1 REGULATORY SUBUNIT"/>
    <property type="match status" value="1"/>
</dbReference>
<dbReference type="PANTHER" id="PTHR24186:SF37">
    <property type="entry name" value="PGG DOMAIN-CONTAINING PROTEIN"/>
    <property type="match status" value="1"/>
</dbReference>